<dbReference type="RefSeq" id="WP_322539019.1">
    <property type="nucleotide sequence ID" value="NZ_JAOBTW010000007.1"/>
</dbReference>
<gene>
    <name evidence="8" type="primary">folB</name>
    <name evidence="8" type="ORF">N4G62_07100</name>
</gene>
<evidence type="ECO:0000256" key="3">
    <source>
        <dbReference type="ARBA" id="ARBA00005708"/>
    </source>
</evidence>
<dbReference type="EMBL" id="JAOBTW010000007">
    <property type="protein sequence ID" value="MDZ7281792.1"/>
    <property type="molecule type" value="Genomic_DNA"/>
</dbReference>
<dbReference type="Pfam" id="PF02152">
    <property type="entry name" value="FolB"/>
    <property type="match status" value="1"/>
</dbReference>
<keyword evidence="4 6" id="KW-0289">Folate biosynthesis</keyword>
<evidence type="ECO:0000256" key="2">
    <source>
        <dbReference type="ARBA" id="ARBA00005013"/>
    </source>
</evidence>
<keyword evidence="5 6" id="KW-0456">Lyase</keyword>
<sequence length="149" mass="16536">MRYIIRLKNCSFFAHHGVFDEEGTLGQRFHIDAEVLVDADVGRDGRAITGTVDYGEIFGEVERLVRGRRRLLIETLALEIARGLCERFAAVARARITLRKPSVPINGILDHVEVEVLWPPADGVRTAEVGVSQSTTADDAIVLLTRDLL</sequence>
<dbReference type="GO" id="GO:0004150">
    <property type="term" value="F:dihydroneopterin aldolase activity"/>
    <property type="evidence" value="ECO:0007669"/>
    <property type="project" value="UniProtKB-EC"/>
</dbReference>
<evidence type="ECO:0000313" key="9">
    <source>
        <dbReference type="Proteomes" id="UP001292182"/>
    </source>
</evidence>
<reference evidence="9" key="1">
    <citation type="submission" date="2023-07" db="EMBL/GenBank/DDBJ databases">
        <title>Whole genome sequence analysis of rice epiphytic Sphingomonas sanguinis OsEp_Plm_15B2.</title>
        <authorList>
            <person name="Sahu K.P."/>
            <person name="Asharani P."/>
            <person name="Reddy B."/>
            <person name="Kumar A."/>
        </authorList>
    </citation>
    <scope>NUCLEOTIDE SEQUENCE [LARGE SCALE GENOMIC DNA]</scope>
    <source>
        <strain evidence="9">OsEp_Plm_15B2</strain>
    </source>
</reference>
<evidence type="ECO:0000256" key="4">
    <source>
        <dbReference type="ARBA" id="ARBA00022909"/>
    </source>
</evidence>
<comment type="function">
    <text evidence="6">Catalyzes the conversion of 7,8-dihydroneopterin to 6-hydroxymethyl-7,8-dihydropterin.</text>
</comment>
<organism evidence="8 9">
    <name type="scientific">Sphingomonas sanguinis</name>
    <dbReference type="NCBI Taxonomy" id="33051"/>
    <lineage>
        <taxon>Bacteria</taxon>
        <taxon>Pseudomonadati</taxon>
        <taxon>Pseudomonadota</taxon>
        <taxon>Alphaproteobacteria</taxon>
        <taxon>Sphingomonadales</taxon>
        <taxon>Sphingomonadaceae</taxon>
        <taxon>Sphingomonas</taxon>
    </lineage>
</organism>
<dbReference type="SMART" id="SM00905">
    <property type="entry name" value="FolB"/>
    <property type="match status" value="1"/>
</dbReference>
<evidence type="ECO:0000313" key="8">
    <source>
        <dbReference type="EMBL" id="MDZ7281792.1"/>
    </source>
</evidence>
<dbReference type="InterPro" id="IPR006157">
    <property type="entry name" value="FolB_dom"/>
</dbReference>
<dbReference type="PANTHER" id="PTHR42844:SF1">
    <property type="entry name" value="DIHYDRONEOPTERIN ALDOLASE 1-RELATED"/>
    <property type="match status" value="1"/>
</dbReference>
<comment type="catalytic activity">
    <reaction evidence="1 6">
        <text>7,8-dihydroneopterin = 6-hydroxymethyl-7,8-dihydropterin + glycolaldehyde</text>
        <dbReference type="Rhea" id="RHEA:10540"/>
        <dbReference type="ChEBI" id="CHEBI:17001"/>
        <dbReference type="ChEBI" id="CHEBI:17071"/>
        <dbReference type="ChEBI" id="CHEBI:44841"/>
        <dbReference type="EC" id="4.1.2.25"/>
    </reaction>
</comment>
<dbReference type="InterPro" id="IPR006156">
    <property type="entry name" value="Dihydroneopterin_aldolase"/>
</dbReference>
<dbReference type="Proteomes" id="UP001292182">
    <property type="component" value="Unassembled WGS sequence"/>
</dbReference>
<evidence type="ECO:0000256" key="5">
    <source>
        <dbReference type="ARBA" id="ARBA00023239"/>
    </source>
</evidence>
<protein>
    <recommendedName>
        <fullName evidence="6">7,8-dihydroneopterin aldolase</fullName>
        <ecNumber evidence="6">4.1.2.25</ecNumber>
    </recommendedName>
</protein>
<name>A0ABU5LPE2_9SPHN</name>
<dbReference type="NCBIfam" id="TIGR00526">
    <property type="entry name" value="folB_dom"/>
    <property type="match status" value="1"/>
</dbReference>
<comment type="pathway">
    <text evidence="2 6">Cofactor biosynthesis; tetrahydrofolate biosynthesis; 2-amino-4-hydroxy-6-hydroxymethyl-7,8-dihydropteridine diphosphate from 7,8-dihydroneopterin triphosphate: step 3/4.</text>
</comment>
<dbReference type="Gene3D" id="3.30.1130.10">
    <property type="match status" value="1"/>
</dbReference>
<dbReference type="NCBIfam" id="TIGR00525">
    <property type="entry name" value="folB"/>
    <property type="match status" value="1"/>
</dbReference>
<dbReference type="EC" id="4.1.2.25" evidence="6"/>
<proteinExistence type="inferred from homology"/>
<keyword evidence="9" id="KW-1185">Reference proteome</keyword>
<comment type="similarity">
    <text evidence="3 6">Belongs to the DHNA family.</text>
</comment>
<evidence type="ECO:0000256" key="6">
    <source>
        <dbReference type="RuleBase" id="RU362079"/>
    </source>
</evidence>
<accession>A0ABU5LPE2</accession>
<comment type="caution">
    <text evidence="8">The sequence shown here is derived from an EMBL/GenBank/DDBJ whole genome shotgun (WGS) entry which is preliminary data.</text>
</comment>
<dbReference type="InterPro" id="IPR043133">
    <property type="entry name" value="GTP-CH-I_C/QueF"/>
</dbReference>
<dbReference type="SUPFAM" id="SSF55620">
    <property type="entry name" value="Tetrahydrobiopterin biosynthesis enzymes-like"/>
    <property type="match status" value="1"/>
</dbReference>
<evidence type="ECO:0000259" key="7">
    <source>
        <dbReference type="SMART" id="SM00905"/>
    </source>
</evidence>
<dbReference type="PANTHER" id="PTHR42844">
    <property type="entry name" value="DIHYDRONEOPTERIN ALDOLASE 1-RELATED"/>
    <property type="match status" value="1"/>
</dbReference>
<evidence type="ECO:0000256" key="1">
    <source>
        <dbReference type="ARBA" id="ARBA00001353"/>
    </source>
</evidence>
<feature type="domain" description="Dihydroneopterin aldolase/epimerase" evidence="7">
    <location>
        <begin position="5"/>
        <end position="118"/>
    </location>
</feature>